<dbReference type="PROSITE" id="PS01063">
    <property type="entry name" value="SIGMA70_ECF"/>
    <property type="match status" value="1"/>
</dbReference>
<dbReference type="InterPro" id="IPR013325">
    <property type="entry name" value="RNA_pol_sigma_r2"/>
</dbReference>
<keyword evidence="5 6" id="KW-0804">Transcription</keyword>
<organism evidence="10 11">
    <name type="scientific">Paenibacillus rhizovicinus</name>
    <dbReference type="NCBI Taxonomy" id="2704463"/>
    <lineage>
        <taxon>Bacteria</taxon>
        <taxon>Bacillati</taxon>
        <taxon>Bacillota</taxon>
        <taxon>Bacilli</taxon>
        <taxon>Bacillales</taxon>
        <taxon>Paenibacillaceae</taxon>
        <taxon>Paenibacillus</taxon>
    </lineage>
</organism>
<keyword evidence="11" id="KW-1185">Reference proteome</keyword>
<keyword evidence="3 6" id="KW-0731">Sigma factor</keyword>
<evidence type="ECO:0000259" key="8">
    <source>
        <dbReference type="Pfam" id="PF04542"/>
    </source>
</evidence>
<dbReference type="KEGG" id="prz:GZH47_00255"/>
<feature type="region of interest" description="Disordered" evidence="7">
    <location>
        <begin position="112"/>
        <end position="141"/>
    </location>
</feature>
<dbReference type="GO" id="GO:0006352">
    <property type="term" value="P:DNA-templated transcription initiation"/>
    <property type="evidence" value="ECO:0007669"/>
    <property type="project" value="InterPro"/>
</dbReference>
<evidence type="ECO:0000256" key="7">
    <source>
        <dbReference type="SAM" id="MobiDB-lite"/>
    </source>
</evidence>
<dbReference type="SUPFAM" id="SSF88946">
    <property type="entry name" value="Sigma2 domain of RNA polymerase sigma factors"/>
    <property type="match status" value="1"/>
</dbReference>
<evidence type="ECO:0000259" key="9">
    <source>
        <dbReference type="Pfam" id="PF08281"/>
    </source>
</evidence>
<evidence type="ECO:0000256" key="4">
    <source>
        <dbReference type="ARBA" id="ARBA00023125"/>
    </source>
</evidence>
<gene>
    <name evidence="10" type="ORF">GZH47_00255</name>
</gene>
<dbReference type="Pfam" id="PF04542">
    <property type="entry name" value="Sigma70_r2"/>
    <property type="match status" value="1"/>
</dbReference>
<evidence type="ECO:0000313" key="10">
    <source>
        <dbReference type="EMBL" id="QHW29412.1"/>
    </source>
</evidence>
<dbReference type="InterPro" id="IPR014284">
    <property type="entry name" value="RNA_pol_sigma-70_dom"/>
</dbReference>
<dbReference type="NCBIfam" id="TIGR02937">
    <property type="entry name" value="sigma70-ECF"/>
    <property type="match status" value="1"/>
</dbReference>
<evidence type="ECO:0000256" key="5">
    <source>
        <dbReference type="ARBA" id="ARBA00023163"/>
    </source>
</evidence>
<evidence type="ECO:0000313" key="11">
    <source>
        <dbReference type="Proteomes" id="UP000479114"/>
    </source>
</evidence>
<name>A0A6C0NY62_9BACL</name>
<keyword evidence="2 6" id="KW-0805">Transcription regulation</keyword>
<keyword evidence="4 6" id="KW-0238">DNA-binding</keyword>
<evidence type="ECO:0000256" key="2">
    <source>
        <dbReference type="ARBA" id="ARBA00023015"/>
    </source>
</evidence>
<feature type="domain" description="RNA polymerase sigma factor 70 region 4 type 2" evidence="9">
    <location>
        <begin position="183"/>
        <end position="229"/>
    </location>
</feature>
<dbReference type="Pfam" id="PF08281">
    <property type="entry name" value="Sigma70_r4_2"/>
    <property type="match status" value="1"/>
</dbReference>
<sequence length="263" mass="30049">MTVMEQWLLEREPLTNGTGMLREIAEPESVEILVARARTGDSDAFGQLVRRSRVKAFGLAYSMTRDHHLAEDVVQEALVRAFLHLGTLMDSSRFAPWLARIIRNEAYMKLRRGGPHGKEQPLSSLGTSQSASHPKEHSNGSQWRDMDEILFRLTRSASESARQMSDPTSALLRKELLEGIRILLRCLSERERRIFEAHVFDQLPPQHIAALLDTSVANVYNSISRSRRKVQQERIRVHIGTYIEVRRAEGKPVRKMLTAPVYQ</sequence>
<dbReference type="PANTHER" id="PTHR43133">
    <property type="entry name" value="RNA POLYMERASE ECF-TYPE SIGMA FACTO"/>
    <property type="match status" value="1"/>
</dbReference>
<feature type="domain" description="RNA polymerase sigma-70 region 2" evidence="8">
    <location>
        <begin position="48"/>
        <end position="112"/>
    </location>
</feature>
<dbReference type="Gene3D" id="1.10.1740.10">
    <property type="match status" value="1"/>
</dbReference>
<dbReference type="Proteomes" id="UP000479114">
    <property type="component" value="Chromosome"/>
</dbReference>
<dbReference type="GO" id="GO:0016987">
    <property type="term" value="F:sigma factor activity"/>
    <property type="evidence" value="ECO:0007669"/>
    <property type="project" value="UniProtKB-KW"/>
</dbReference>
<dbReference type="InterPro" id="IPR039425">
    <property type="entry name" value="RNA_pol_sigma-70-like"/>
</dbReference>
<dbReference type="InterPro" id="IPR007627">
    <property type="entry name" value="RNA_pol_sigma70_r2"/>
</dbReference>
<evidence type="ECO:0000256" key="1">
    <source>
        <dbReference type="ARBA" id="ARBA00010641"/>
    </source>
</evidence>
<dbReference type="SUPFAM" id="SSF88659">
    <property type="entry name" value="Sigma3 and sigma4 domains of RNA polymerase sigma factors"/>
    <property type="match status" value="1"/>
</dbReference>
<dbReference type="AlphaFoldDB" id="A0A6C0NY62"/>
<dbReference type="InterPro" id="IPR036388">
    <property type="entry name" value="WH-like_DNA-bd_sf"/>
</dbReference>
<comment type="similarity">
    <text evidence="1 6">Belongs to the sigma-70 factor family. ECF subfamily.</text>
</comment>
<dbReference type="InterPro" id="IPR013324">
    <property type="entry name" value="RNA_pol_sigma_r3/r4-like"/>
</dbReference>
<evidence type="ECO:0000256" key="3">
    <source>
        <dbReference type="ARBA" id="ARBA00023082"/>
    </source>
</evidence>
<dbReference type="GO" id="GO:0003677">
    <property type="term" value="F:DNA binding"/>
    <property type="evidence" value="ECO:0007669"/>
    <property type="project" value="UniProtKB-KW"/>
</dbReference>
<reference evidence="10 11" key="1">
    <citation type="submission" date="2020-02" db="EMBL/GenBank/DDBJ databases">
        <title>Paenibacillus sp. nov., isolated from rhizosphere soil of tomato.</title>
        <authorList>
            <person name="Weon H.-Y."/>
            <person name="Lee S.A."/>
        </authorList>
    </citation>
    <scope>NUCLEOTIDE SEQUENCE [LARGE SCALE GENOMIC DNA]</scope>
    <source>
        <strain evidence="10 11">14171R-81</strain>
    </source>
</reference>
<dbReference type="GO" id="GO:0006950">
    <property type="term" value="P:response to stress"/>
    <property type="evidence" value="ECO:0007669"/>
    <property type="project" value="UniProtKB-ARBA"/>
</dbReference>
<dbReference type="InterPro" id="IPR013249">
    <property type="entry name" value="RNA_pol_sigma70_r4_t2"/>
</dbReference>
<dbReference type="Gene3D" id="1.10.10.10">
    <property type="entry name" value="Winged helix-like DNA-binding domain superfamily/Winged helix DNA-binding domain"/>
    <property type="match status" value="1"/>
</dbReference>
<dbReference type="InterPro" id="IPR000838">
    <property type="entry name" value="RNA_pol_sigma70_ECF_CS"/>
</dbReference>
<accession>A0A6C0NY62</accession>
<protein>
    <recommendedName>
        <fullName evidence="6">RNA polymerase sigma factor</fullName>
    </recommendedName>
</protein>
<evidence type="ECO:0000256" key="6">
    <source>
        <dbReference type="RuleBase" id="RU000716"/>
    </source>
</evidence>
<proteinExistence type="inferred from homology"/>
<feature type="compositionally biased region" description="Polar residues" evidence="7">
    <location>
        <begin position="121"/>
        <end position="132"/>
    </location>
</feature>
<dbReference type="EMBL" id="CP048286">
    <property type="protein sequence ID" value="QHW29412.1"/>
    <property type="molecule type" value="Genomic_DNA"/>
</dbReference>
<dbReference type="PANTHER" id="PTHR43133:SF51">
    <property type="entry name" value="RNA POLYMERASE SIGMA FACTOR"/>
    <property type="match status" value="1"/>
</dbReference>